<evidence type="ECO:0000256" key="1">
    <source>
        <dbReference type="SAM" id="MobiDB-lite"/>
    </source>
</evidence>
<evidence type="ECO:0008006" key="4">
    <source>
        <dbReference type="Google" id="ProtNLM"/>
    </source>
</evidence>
<evidence type="ECO:0000313" key="3">
    <source>
        <dbReference type="Proteomes" id="UP000298588"/>
    </source>
</evidence>
<proteinExistence type="predicted"/>
<dbReference type="EMBL" id="CP039865">
    <property type="protein sequence ID" value="QCK88269.1"/>
    <property type="molecule type" value="Genomic_DNA"/>
</dbReference>
<name>A0A4D7QS35_9HYPH</name>
<sequence length="93" mass="10423">MSFFKALFGRSSAPEAPQEAPSLEHKGFLIKAKPFKADGQYQLAGTIEKEVEGTLKEASFIRVDRFPALEDAVQFTLSKGRQIVDEQGERMFK</sequence>
<keyword evidence="3" id="KW-1185">Reference proteome</keyword>
<reference evidence="2 3" key="1">
    <citation type="submission" date="2019-04" db="EMBL/GenBank/DDBJ databases">
        <title>Phreatobacter aquaticus sp. nov.</title>
        <authorList>
            <person name="Choi A."/>
            <person name="Baek K."/>
        </authorList>
    </citation>
    <scope>NUCLEOTIDE SEQUENCE [LARGE SCALE GENOMIC DNA]</scope>
    <source>
        <strain evidence="2 3">NMCR1094</strain>
    </source>
</reference>
<evidence type="ECO:0000313" key="2">
    <source>
        <dbReference type="EMBL" id="QCK88269.1"/>
    </source>
</evidence>
<gene>
    <name evidence="2" type="ORF">E8L99_22160</name>
</gene>
<dbReference type="AlphaFoldDB" id="A0A4D7QS35"/>
<dbReference type="Pfam" id="PF10115">
    <property type="entry name" value="HlyU"/>
    <property type="match status" value="1"/>
</dbReference>
<dbReference type="InterPro" id="IPR018772">
    <property type="entry name" value="Transcription_activator_HlyU"/>
</dbReference>
<dbReference type="Proteomes" id="UP000298588">
    <property type="component" value="Chromosome"/>
</dbReference>
<dbReference type="OrthoDB" id="9800971at2"/>
<dbReference type="KEGG" id="paqt:E8L99_22160"/>
<organism evidence="2 3">
    <name type="scientific">Phreatobacter aquaticus</name>
    <dbReference type="NCBI Taxonomy" id="2570229"/>
    <lineage>
        <taxon>Bacteria</taxon>
        <taxon>Pseudomonadati</taxon>
        <taxon>Pseudomonadota</taxon>
        <taxon>Alphaproteobacteria</taxon>
        <taxon>Hyphomicrobiales</taxon>
        <taxon>Phreatobacteraceae</taxon>
        <taxon>Phreatobacter</taxon>
    </lineage>
</organism>
<dbReference type="RefSeq" id="WP_137101596.1">
    <property type="nucleotide sequence ID" value="NZ_CP039865.1"/>
</dbReference>
<protein>
    <recommendedName>
        <fullName evidence="4">Transcriptional activator HlyU</fullName>
    </recommendedName>
</protein>
<feature type="region of interest" description="Disordered" evidence="1">
    <location>
        <begin position="1"/>
        <end position="22"/>
    </location>
</feature>
<accession>A0A4D7QS35</accession>